<proteinExistence type="inferred from homology"/>
<dbReference type="GO" id="GO:0016405">
    <property type="term" value="F:CoA-ligase activity"/>
    <property type="evidence" value="ECO:0007669"/>
    <property type="project" value="TreeGrafter"/>
</dbReference>
<dbReference type="OrthoDB" id="6509636at2759"/>
<dbReference type="PANTHER" id="PTHR24096:SF149">
    <property type="entry name" value="AMP-BINDING DOMAIN-CONTAINING PROTEIN-RELATED"/>
    <property type="match status" value="1"/>
</dbReference>
<evidence type="ECO:0008006" key="7">
    <source>
        <dbReference type="Google" id="ProtNLM"/>
    </source>
</evidence>
<protein>
    <recommendedName>
        <fullName evidence="7">AMP-dependent synthetase/ligase domain-containing protein</fullName>
    </recommendedName>
</protein>
<evidence type="ECO:0000313" key="6">
    <source>
        <dbReference type="Proteomes" id="UP000242180"/>
    </source>
</evidence>
<dbReference type="InterPro" id="IPR042099">
    <property type="entry name" value="ANL_N_sf"/>
</dbReference>
<evidence type="ECO:0000259" key="3">
    <source>
        <dbReference type="Pfam" id="PF00501"/>
    </source>
</evidence>
<dbReference type="STRING" id="13706.A0A1X2HTL0"/>
<evidence type="ECO:0000259" key="4">
    <source>
        <dbReference type="Pfam" id="PF13193"/>
    </source>
</evidence>
<dbReference type="InterPro" id="IPR000873">
    <property type="entry name" value="AMP-dep_synth/lig_dom"/>
</dbReference>
<dbReference type="InterPro" id="IPR020845">
    <property type="entry name" value="AMP-binding_CS"/>
</dbReference>
<evidence type="ECO:0000256" key="1">
    <source>
        <dbReference type="ARBA" id="ARBA00006432"/>
    </source>
</evidence>
<sequence>MVFIGNKVNEPLPDVSIYEALFENKKYSDDTIAYVDAGNPSRFLTLGTLRDRVLKMGGALQQNYRWQKQDVLVMCAENDIDYIVGMHASVTIGGISAGMDHRISVGEMQAILNQVDAKLVLTDEKTYAKVSEAAIAAEVPNKILTFKALSKLLDTATPAEPIRYTPQQLDTTPAYFCFTSGTTGKSKATMLSQRNIMGLIYEKLSPAPGSKSLTHLELHHISQLRFSVHMVILNGSTCYVMKSCSRQASNMRRVLENVQKYSIDGMQIYPRLLRALVDDPQAANYDMSSIKFLLCSGAPMPRELLEAAHGRFNMKLINEYGLTEVGGALAGSFQATMRGSPGKVGPRSVLKLVDPDGNEVGPNEPGELCVKSPMVTLGYYKDPEATRALIDDDGFLHTGDIFSVSQPEEEFRYVCRFKDQIFFFPHLLVPQEIENVVLQHPKVASCCVMGAGHKKLMKELVTAFVTLTKECAESGDDTDIVKREIDAFVEAHAPDSYRLRGGIYILDKLPLTSMGKVKKLELWKNYIKPSQDAQVQ</sequence>
<name>A0A1X2HTL0_SYNRA</name>
<dbReference type="Pfam" id="PF00501">
    <property type="entry name" value="AMP-binding"/>
    <property type="match status" value="1"/>
</dbReference>
<feature type="domain" description="AMP-binding enzyme C-terminal" evidence="4">
    <location>
        <begin position="432"/>
        <end position="516"/>
    </location>
</feature>
<organism evidence="5 6">
    <name type="scientific">Syncephalastrum racemosum</name>
    <name type="common">Filamentous fungus</name>
    <dbReference type="NCBI Taxonomy" id="13706"/>
    <lineage>
        <taxon>Eukaryota</taxon>
        <taxon>Fungi</taxon>
        <taxon>Fungi incertae sedis</taxon>
        <taxon>Mucoromycota</taxon>
        <taxon>Mucoromycotina</taxon>
        <taxon>Mucoromycetes</taxon>
        <taxon>Mucorales</taxon>
        <taxon>Syncephalastraceae</taxon>
        <taxon>Syncephalastrum</taxon>
    </lineage>
</organism>
<feature type="domain" description="AMP-dependent synthetase/ligase" evidence="3">
    <location>
        <begin position="26"/>
        <end position="380"/>
    </location>
</feature>
<comment type="caution">
    <text evidence="5">The sequence shown here is derived from an EMBL/GenBank/DDBJ whole genome shotgun (WGS) entry which is preliminary data.</text>
</comment>
<dbReference type="PANTHER" id="PTHR24096">
    <property type="entry name" value="LONG-CHAIN-FATTY-ACID--COA LIGASE"/>
    <property type="match status" value="1"/>
</dbReference>
<dbReference type="SUPFAM" id="SSF56801">
    <property type="entry name" value="Acetyl-CoA synthetase-like"/>
    <property type="match status" value="1"/>
</dbReference>
<keyword evidence="2" id="KW-0436">Ligase</keyword>
<evidence type="ECO:0000256" key="2">
    <source>
        <dbReference type="ARBA" id="ARBA00022598"/>
    </source>
</evidence>
<dbReference type="Proteomes" id="UP000242180">
    <property type="component" value="Unassembled WGS sequence"/>
</dbReference>
<dbReference type="Gene3D" id="3.30.300.30">
    <property type="match status" value="1"/>
</dbReference>
<dbReference type="PROSITE" id="PS00455">
    <property type="entry name" value="AMP_BINDING"/>
    <property type="match status" value="1"/>
</dbReference>
<dbReference type="Gene3D" id="3.40.50.12780">
    <property type="entry name" value="N-terminal domain of ligase-like"/>
    <property type="match status" value="1"/>
</dbReference>
<dbReference type="EMBL" id="MCGN01000001">
    <property type="protein sequence ID" value="ORZ02861.1"/>
    <property type="molecule type" value="Genomic_DNA"/>
</dbReference>
<keyword evidence="6" id="KW-1185">Reference proteome</keyword>
<dbReference type="InterPro" id="IPR025110">
    <property type="entry name" value="AMP-bd_C"/>
</dbReference>
<dbReference type="InParanoid" id="A0A1X2HTL0"/>
<evidence type="ECO:0000313" key="5">
    <source>
        <dbReference type="EMBL" id="ORZ02861.1"/>
    </source>
</evidence>
<dbReference type="Pfam" id="PF13193">
    <property type="entry name" value="AMP-binding_C"/>
    <property type="match status" value="1"/>
</dbReference>
<accession>A0A1X2HTL0</accession>
<comment type="similarity">
    <text evidence="1">Belongs to the ATP-dependent AMP-binding enzyme family.</text>
</comment>
<reference evidence="5 6" key="1">
    <citation type="submission" date="2016-07" db="EMBL/GenBank/DDBJ databases">
        <title>Pervasive Adenine N6-methylation of Active Genes in Fungi.</title>
        <authorList>
            <consortium name="DOE Joint Genome Institute"/>
            <person name="Mondo S.J."/>
            <person name="Dannebaum R.O."/>
            <person name="Kuo R.C."/>
            <person name="Labutti K."/>
            <person name="Haridas S."/>
            <person name="Kuo A."/>
            <person name="Salamov A."/>
            <person name="Ahrendt S.R."/>
            <person name="Lipzen A."/>
            <person name="Sullivan W."/>
            <person name="Andreopoulos W.B."/>
            <person name="Clum A."/>
            <person name="Lindquist E."/>
            <person name="Daum C."/>
            <person name="Ramamoorthy G.K."/>
            <person name="Gryganskyi A."/>
            <person name="Culley D."/>
            <person name="Magnuson J.K."/>
            <person name="James T.Y."/>
            <person name="O'Malley M.A."/>
            <person name="Stajich J.E."/>
            <person name="Spatafora J.W."/>
            <person name="Visel A."/>
            <person name="Grigoriev I.V."/>
        </authorList>
    </citation>
    <scope>NUCLEOTIDE SEQUENCE [LARGE SCALE GENOMIC DNA]</scope>
    <source>
        <strain evidence="5 6">NRRL 2496</strain>
    </source>
</reference>
<dbReference type="AlphaFoldDB" id="A0A1X2HTL0"/>
<gene>
    <name evidence="5" type="ORF">BCR43DRAFT_559697</name>
</gene>
<dbReference type="InterPro" id="IPR045851">
    <property type="entry name" value="AMP-bd_C_sf"/>
</dbReference>